<dbReference type="AlphaFoldDB" id="A0A841GR72"/>
<feature type="transmembrane region" description="Helical" evidence="4">
    <location>
        <begin position="220"/>
        <end position="241"/>
    </location>
</feature>
<dbReference type="SUPFAM" id="SSF103473">
    <property type="entry name" value="MFS general substrate transporter"/>
    <property type="match status" value="1"/>
</dbReference>
<keyword evidence="1 4" id="KW-0812">Transmembrane</keyword>
<feature type="transmembrane region" description="Helical" evidence="4">
    <location>
        <begin position="127"/>
        <end position="149"/>
    </location>
</feature>
<dbReference type="InterPro" id="IPR036259">
    <property type="entry name" value="MFS_trans_sf"/>
</dbReference>
<dbReference type="GO" id="GO:0022857">
    <property type="term" value="F:transmembrane transporter activity"/>
    <property type="evidence" value="ECO:0007669"/>
    <property type="project" value="InterPro"/>
</dbReference>
<evidence type="ECO:0000259" key="5">
    <source>
        <dbReference type="PROSITE" id="PS50850"/>
    </source>
</evidence>
<feature type="transmembrane region" description="Helical" evidence="4">
    <location>
        <begin position="292"/>
        <end position="313"/>
    </location>
</feature>
<name>A0A841GR72_9BACT</name>
<evidence type="ECO:0000256" key="2">
    <source>
        <dbReference type="ARBA" id="ARBA00022989"/>
    </source>
</evidence>
<feature type="transmembrane region" description="Helical" evidence="4">
    <location>
        <begin position="262"/>
        <end position="280"/>
    </location>
</feature>
<feature type="transmembrane region" description="Helical" evidence="4">
    <location>
        <begin position="38"/>
        <end position="57"/>
    </location>
</feature>
<evidence type="ECO:0000313" key="6">
    <source>
        <dbReference type="EMBL" id="MBB6061968.1"/>
    </source>
</evidence>
<evidence type="ECO:0000256" key="4">
    <source>
        <dbReference type="SAM" id="Phobius"/>
    </source>
</evidence>
<dbReference type="EMBL" id="JACHEX010000001">
    <property type="protein sequence ID" value="MBB6061968.1"/>
    <property type="molecule type" value="Genomic_DNA"/>
</dbReference>
<feature type="transmembrane region" description="Helical" evidence="4">
    <location>
        <begin position="92"/>
        <end position="115"/>
    </location>
</feature>
<dbReference type="Gene3D" id="1.20.1250.20">
    <property type="entry name" value="MFS general substrate transporter like domains"/>
    <property type="match status" value="2"/>
</dbReference>
<feature type="transmembrane region" description="Helical" evidence="4">
    <location>
        <begin position="155"/>
        <end position="174"/>
    </location>
</feature>
<comment type="caution">
    <text evidence="6">The sequence shown here is derived from an EMBL/GenBank/DDBJ whole genome shotgun (WGS) entry which is preliminary data.</text>
</comment>
<accession>A0A841GR72</accession>
<proteinExistence type="predicted"/>
<feature type="transmembrane region" description="Helical" evidence="4">
    <location>
        <begin position="325"/>
        <end position="343"/>
    </location>
</feature>
<reference evidence="6 7" key="1">
    <citation type="submission" date="2020-08" db="EMBL/GenBank/DDBJ databases">
        <title>Genomic Encyclopedia of Type Strains, Phase IV (KMG-IV): sequencing the most valuable type-strain genomes for metagenomic binning, comparative biology and taxonomic classification.</title>
        <authorList>
            <person name="Goeker M."/>
        </authorList>
    </citation>
    <scope>NUCLEOTIDE SEQUENCE [LARGE SCALE GENOMIC DNA]</scope>
    <source>
        <strain evidence="6 7">DSM 13481</strain>
    </source>
</reference>
<feature type="transmembrane region" description="Helical" evidence="4">
    <location>
        <begin position="69"/>
        <end position="86"/>
    </location>
</feature>
<dbReference type="RefSeq" id="WP_184618710.1">
    <property type="nucleotide sequence ID" value="NZ_JACHEX010000001.1"/>
</dbReference>
<keyword evidence="7" id="KW-1185">Reference proteome</keyword>
<dbReference type="PANTHER" id="PTHR23526">
    <property type="entry name" value="INTEGRAL MEMBRANE TRANSPORT PROTEIN-RELATED"/>
    <property type="match status" value="1"/>
</dbReference>
<dbReference type="InterPro" id="IPR011701">
    <property type="entry name" value="MFS"/>
</dbReference>
<gene>
    <name evidence="6" type="ORF">HNP65_000390</name>
</gene>
<dbReference type="Pfam" id="PF07690">
    <property type="entry name" value="MFS_1"/>
    <property type="match status" value="2"/>
</dbReference>
<dbReference type="Proteomes" id="UP000555828">
    <property type="component" value="Unassembled WGS sequence"/>
</dbReference>
<feature type="transmembrane region" description="Helical" evidence="4">
    <location>
        <begin position="349"/>
        <end position="371"/>
    </location>
</feature>
<dbReference type="InterPro" id="IPR052528">
    <property type="entry name" value="Sugar_transport-like"/>
</dbReference>
<dbReference type="PANTHER" id="PTHR23526:SF2">
    <property type="entry name" value="MAJOR FACILITATOR SUPERFAMILY (MFS) PROFILE DOMAIN-CONTAINING PROTEIN"/>
    <property type="match status" value="1"/>
</dbReference>
<dbReference type="InterPro" id="IPR020846">
    <property type="entry name" value="MFS_dom"/>
</dbReference>
<keyword evidence="3 4" id="KW-0472">Membrane</keyword>
<protein>
    <submittedName>
        <fullName evidence="6">MFS family permease</fullName>
    </submittedName>
</protein>
<organism evidence="6 7">
    <name type="scientific">Thermosipho japonicus</name>
    <dbReference type="NCBI Taxonomy" id="90323"/>
    <lineage>
        <taxon>Bacteria</taxon>
        <taxon>Thermotogati</taxon>
        <taxon>Thermotogota</taxon>
        <taxon>Thermotogae</taxon>
        <taxon>Thermotogales</taxon>
        <taxon>Fervidobacteriaceae</taxon>
        <taxon>Thermosipho</taxon>
    </lineage>
</organism>
<sequence>MSPPVRIVFYTFLNGISRNVYQVLFNLYLKNFGYNNSIIGKIMSFNLWGSAILAILLGILSDKIGRKKMLLLVQPLGALFAIMRLFPFNLTWLYITSFLFGGFNSAIMILTDVFLVESTHNKNRAKFFGMNFGVRMLTGVIGNALGGFLGDIFGFRNVMIWSMVLRVFALIPILKINEVVILKEKIKMNEFQKKIFAFYIFSTASVGFGAGLFIHFGNVIFYDLFALSATVIGFILALAQFGTSIGSTFSHKLGKKFGAAKVLMLSNLAVPILILMLSFVREPISFTTIYVARFTIMNMVNPIFNTLVLSYLPKSILASTAGIRSFANNASRAFAAMLFSVLATSSSGYSVIFLISSIFYFVNALVIYVFYKMMKDKDSELYG</sequence>
<evidence type="ECO:0000256" key="1">
    <source>
        <dbReference type="ARBA" id="ARBA00022692"/>
    </source>
</evidence>
<keyword evidence="2 4" id="KW-1133">Transmembrane helix</keyword>
<feature type="transmembrane region" description="Helical" evidence="4">
    <location>
        <begin position="195"/>
        <end position="214"/>
    </location>
</feature>
<evidence type="ECO:0000313" key="7">
    <source>
        <dbReference type="Proteomes" id="UP000555828"/>
    </source>
</evidence>
<dbReference type="PROSITE" id="PS50850">
    <property type="entry name" value="MFS"/>
    <property type="match status" value="1"/>
</dbReference>
<feature type="domain" description="Major facilitator superfamily (MFS) profile" evidence="5">
    <location>
        <begin position="3"/>
        <end position="375"/>
    </location>
</feature>
<evidence type="ECO:0000256" key="3">
    <source>
        <dbReference type="ARBA" id="ARBA00023136"/>
    </source>
</evidence>